<dbReference type="SUPFAM" id="SSF47413">
    <property type="entry name" value="lambda repressor-like DNA-binding domains"/>
    <property type="match status" value="1"/>
</dbReference>
<feature type="domain" description="HTH cro/C1-type" evidence="1">
    <location>
        <begin position="9"/>
        <end position="52"/>
    </location>
</feature>
<dbReference type="AlphaFoldDB" id="A0A645C214"/>
<protein>
    <recommendedName>
        <fullName evidence="1">HTH cro/C1-type domain-containing protein</fullName>
    </recommendedName>
</protein>
<dbReference type="CDD" id="cd00093">
    <property type="entry name" value="HTH_XRE"/>
    <property type="match status" value="1"/>
</dbReference>
<comment type="caution">
    <text evidence="2">The sequence shown here is derived from an EMBL/GenBank/DDBJ whole genome shotgun (WGS) entry which is preliminary data.</text>
</comment>
<name>A0A645C214_9ZZZZ</name>
<sequence length="135" mass="15097">MAKSFAELLREYRGDRSQAKVSEILDISATYYSELERGKKEPSYRILSQVVERSGKGLAFWLGGEGRSAPGEASRLSSDGIADEERRYLTVPEITMMLGRVWHGIDNLPPLSVADRGIIADMLEACLRSLYKADR</sequence>
<gene>
    <name evidence="2" type="ORF">SDC9_118353</name>
</gene>
<proteinExistence type="predicted"/>
<dbReference type="SMART" id="SM00530">
    <property type="entry name" value="HTH_XRE"/>
    <property type="match status" value="1"/>
</dbReference>
<evidence type="ECO:0000313" key="2">
    <source>
        <dbReference type="EMBL" id="MPM71388.1"/>
    </source>
</evidence>
<dbReference type="InterPro" id="IPR010982">
    <property type="entry name" value="Lambda_DNA-bd_dom_sf"/>
</dbReference>
<reference evidence="2" key="1">
    <citation type="submission" date="2019-08" db="EMBL/GenBank/DDBJ databases">
        <authorList>
            <person name="Kucharzyk K."/>
            <person name="Murdoch R.W."/>
            <person name="Higgins S."/>
            <person name="Loffler F."/>
        </authorList>
    </citation>
    <scope>NUCLEOTIDE SEQUENCE</scope>
</reference>
<dbReference type="Pfam" id="PF01381">
    <property type="entry name" value="HTH_3"/>
    <property type="match status" value="1"/>
</dbReference>
<dbReference type="GO" id="GO:0003677">
    <property type="term" value="F:DNA binding"/>
    <property type="evidence" value="ECO:0007669"/>
    <property type="project" value="InterPro"/>
</dbReference>
<dbReference type="Gene3D" id="1.10.260.40">
    <property type="entry name" value="lambda repressor-like DNA-binding domains"/>
    <property type="match status" value="1"/>
</dbReference>
<dbReference type="EMBL" id="VSSQ01024084">
    <property type="protein sequence ID" value="MPM71388.1"/>
    <property type="molecule type" value="Genomic_DNA"/>
</dbReference>
<dbReference type="InterPro" id="IPR001387">
    <property type="entry name" value="Cro/C1-type_HTH"/>
</dbReference>
<accession>A0A645C214</accession>
<organism evidence="2">
    <name type="scientific">bioreactor metagenome</name>
    <dbReference type="NCBI Taxonomy" id="1076179"/>
    <lineage>
        <taxon>unclassified sequences</taxon>
        <taxon>metagenomes</taxon>
        <taxon>ecological metagenomes</taxon>
    </lineage>
</organism>
<evidence type="ECO:0000259" key="1">
    <source>
        <dbReference type="PROSITE" id="PS50943"/>
    </source>
</evidence>
<dbReference type="PROSITE" id="PS50943">
    <property type="entry name" value="HTH_CROC1"/>
    <property type="match status" value="1"/>
</dbReference>